<dbReference type="RefSeq" id="WP_258810909.1">
    <property type="nucleotide sequence ID" value="NZ_JANUGU010000001.1"/>
</dbReference>
<keyword evidence="1" id="KW-0732">Signal</keyword>
<proteinExistence type="predicted"/>
<protein>
    <submittedName>
        <fullName evidence="2">Uncharacterized protein</fullName>
    </submittedName>
</protein>
<keyword evidence="3" id="KW-1185">Reference proteome</keyword>
<gene>
    <name evidence="2" type="ORF">NX778_06785</name>
</gene>
<dbReference type="EMBL" id="JANUGU010000001">
    <property type="protein sequence ID" value="MCS0657767.1"/>
    <property type="molecule type" value="Genomic_DNA"/>
</dbReference>
<reference evidence="2 3" key="1">
    <citation type="submission" date="2022-08" db="EMBL/GenBank/DDBJ databases">
        <title>Reclassification of Massilia species as members of the genera Telluria, Duganella, Pseudoduganella, Mokoshia gen. nov. and Zemynaea gen. nov. using orthogonal and non-orthogonal genome-based approaches.</title>
        <authorList>
            <person name="Bowman J.P."/>
        </authorList>
    </citation>
    <scope>NUCLEOTIDE SEQUENCE [LARGE SCALE GENOMIC DNA]</scope>
    <source>
        <strain evidence="2 3">JCM 31606</strain>
    </source>
</reference>
<dbReference type="Proteomes" id="UP001204621">
    <property type="component" value="Unassembled WGS sequence"/>
</dbReference>
<feature type="chain" id="PRO_5045602756" evidence="1">
    <location>
        <begin position="29"/>
        <end position="58"/>
    </location>
</feature>
<comment type="caution">
    <text evidence="2">The sequence shown here is derived from an EMBL/GenBank/DDBJ whole genome shotgun (WGS) entry which is preliminary data.</text>
</comment>
<evidence type="ECO:0000256" key="1">
    <source>
        <dbReference type="SAM" id="SignalP"/>
    </source>
</evidence>
<organism evidence="2 3">
    <name type="scientific">Massilia terrae</name>
    <dbReference type="NCBI Taxonomy" id="1811224"/>
    <lineage>
        <taxon>Bacteria</taxon>
        <taxon>Pseudomonadati</taxon>
        <taxon>Pseudomonadota</taxon>
        <taxon>Betaproteobacteria</taxon>
        <taxon>Burkholderiales</taxon>
        <taxon>Oxalobacteraceae</taxon>
        <taxon>Telluria group</taxon>
        <taxon>Massilia</taxon>
    </lineage>
</organism>
<evidence type="ECO:0000313" key="3">
    <source>
        <dbReference type="Proteomes" id="UP001204621"/>
    </source>
</evidence>
<accession>A0ABT2CUV8</accession>
<sequence>MNEKTSLAALLRSALLAAGFGLCLAAQAAAPLQFYTYDPATLALSKQKVAAHEGSAVR</sequence>
<feature type="signal peptide" evidence="1">
    <location>
        <begin position="1"/>
        <end position="28"/>
    </location>
</feature>
<evidence type="ECO:0000313" key="2">
    <source>
        <dbReference type="EMBL" id="MCS0657767.1"/>
    </source>
</evidence>
<name>A0ABT2CUV8_9BURK</name>